<sequence length="146" mass="16312">MAPALWMTESPYLRGLIQKEQQNQYELERQKHLRERYGSLFPETVKTAVRTARKAARAASRAATAATGLCTRGTGDPTQPGCFPRNYSSRVVPAPPSPERLEGGKTKKKSLDTCTVEELKERAKKRGVSFKGCKTKDDMIAKLRKN</sequence>
<proteinExistence type="predicted"/>
<organism evidence="2">
    <name type="scientific">viral metagenome</name>
    <dbReference type="NCBI Taxonomy" id="1070528"/>
    <lineage>
        <taxon>unclassified sequences</taxon>
        <taxon>metagenomes</taxon>
        <taxon>organismal metagenomes</taxon>
    </lineage>
</organism>
<dbReference type="Gene3D" id="1.10.720.30">
    <property type="entry name" value="SAP domain"/>
    <property type="match status" value="1"/>
</dbReference>
<accession>A0A6C0KX75</accession>
<dbReference type="EMBL" id="MN740976">
    <property type="protein sequence ID" value="QHU20938.1"/>
    <property type="molecule type" value="Genomic_DNA"/>
</dbReference>
<evidence type="ECO:0000256" key="1">
    <source>
        <dbReference type="SAM" id="MobiDB-lite"/>
    </source>
</evidence>
<feature type="region of interest" description="Disordered" evidence="1">
    <location>
        <begin position="61"/>
        <end position="110"/>
    </location>
</feature>
<name>A0A6C0KX75_9ZZZZ</name>
<reference evidence="2" key="1">
    <citation type="journal article" date="2020" name="Nature">
        <title>Giant virus diversity and host interactions through global metagenomics.</title>
        <authorList>
            <person name="Schulz F."/>
            <person name="Roux S."/>
            <person name="Paez-Espino D."/>
            <person name="Jungbluth S."/>
            <person name="Walsh D.A."/>
            <person name="Denef V.J."/>
            <person name="McMahon K.D."/>
            <person name="Konstantinidis K.T."/>
            <person name="Eloe-Fadrosh E.A."/>
            <person name="Kyrpides N.C."/>
            <person name="Woyke T."/>
        </authorList>
    </citation>
    <scope>NUCLEOTIDE SEQUENCE</scope>
    <source>
        <strain evidence="2">GVMAG-S-3300013094-100</strain>
    </source>
</reference>
<evidence type="ECO:0000313" key="2">
    <source>
        <dbReference type="EMBL" id="QHU20938.1"/>
    </source>
</evidence>
<dbReference type="InterPro" id="IPR036361">
    <property type="entry name" value="SAP_dom_sf"/>
</dbReference>
<protein>
    <submittedName>
        <fullName evidence="2">Uncharacterized protein</fullName>
    </submittedName>
</protein>
<feature type="compositionally biased region" description="Basic and acidic residues" evidence="1">
    <location>
        <begin position="99"/>
        <end position="110"/>
    </location>
</feature>
<dbReference type="AlphaFoldDB" id="A0A6C0KX75"/>